<accession>A0A1Q4VDD7</accession>
<reference evidence="2 3" key="1">
    <citation type="submission" date="2015-06" db="EMBL/GenBank/DDBJ databases">
        <title>Cloning and characterization of the uncialamcin biosynthetic gene cluster.</title>
        <authorList>
            <person name="Yan X."/>
            <person name="Huang T."/>
            <person name="Ge H."/>
            <person name="Shen B."/>
        </authorList>
    </citation>
    <scope>NUCLEOTIDE SEQUENCE [LARGE SCALE GENOMIC DNA]</scope>
    <source>
        <strain evidence="2 3">DCA2648</strain>
    </source>
</reference>
<comment type="caution">
    <text evidence="2">The sequence shown here is derived from an EMBL/GenBank/DDBJ whole genome shotgun (WGS) entry which is preliminary data.</text>
</comment>
<dbReference type="STRING" id="1048205.AB852_03680"/>
<proteinExistence type="predicted"/>
<organism evidence="2 3">
    <name type="scientific">Streptomyces uncialis</name>
    <dbReference type="NCBI Taxonomy" id="1048205"/>
    <lineage>
        <taxon>Bacteria</taxon>
        <taxon>Bacillati</taxon>
        <taxon>Actinomycetota</taxon>
        <taxon>Actinomycetes</taxon>
        <taxon>Kitasatosporales</taxon>
        <taxon>Streptomycetaceae</taxon>
        <taxon>Streptomyces</taxon>
    </lineage>
</organism>
<name>A0A1Q4VDD7_9ACTN</name>
<feature type="signal peptide" evidence="1">
    <location>
        <begin position="1"/>
        <end position="26"/>
    </location>
</feature>
<evidence type="ECO:0000313" key="2">
    <source>
        <dbReference type="EMBL" id="OKH95853.1"/>
    </source>
</evidence>
<evidence type="ECO:0000313" key="3">
    <source>
        <dbReference type="Proteomes" id="UP000186455"/>
    </source>
</evidence>
<dbReference type="EMBL" id="LFBV01000001">
    <property type="protein sequence ID" value="OKH95853.1"/>
    <property type="molecule type" value="Genomic_DNA"/>
</dbReference>
<dbReference type="AlphaFoldDB" id="A0A1Q4VDD7"/>
<evidence type="ECO:0008006" key="4">
    <source>
        <dbReference type="Google" id="ProtNLM"/>
    </source>
</evidence>
<keyword evidence="1" id="KW-0732">Signal</keyword>
<sequence length="274" mass="28556">MRTRASAGLTTGALALSALMVPAAHASGDDSRVPADLPTPFAASSSAAGNITKVTVNGGKPVAVGTSKKKFTVEVSASNEAGVLLAVAALWRGSDFDNPDVFLEEDDTGTAEPCKYTATTATCKYTFTADPRAKLANKDAGSWKVAGMAIDGTFQPVALVENFKSVKVLRAAKLTVNAAPEPIKKGKTLTVTGALTRANWDTDKYAGYTSQPVKLQYQKRGSTAWSTVKTVKSDGRGNLKTTVKATADGSFRYSFAGTSTTPAVNSGADYVDVR</sequence>
<evidence type="ECO:0000256" key="1">
    <source>
        <dbReference type="SAM" id="SignalP"/>
    </source>
</evidence>
<keyword evidence="3" id="KW-1185">Reference proteome</keyword>
<dbReference type="Proteomes" id="UP000186455">
    <property type="component" value="Unassembled WGS sequence"/>
</dbReference>
<protein>
    <recommendedName>
        <fullName evidence="4">Calcium-binding protein</fullName>
    </recommendedName>
</protein>
<feature type="chain" id="PRO_5012479486" description="Calcium-binding protein" evidence="1">
    <location>
        <begin position="27"/>
        <end position="274"/>
    </location>
</feature>
<gene>
    <name evidence="2" type="ORF">AB852_03680</name>
</gene>